<evidence type="ECO:0000313" key="1">
    <source>
        <dbReference type="EMBL" id="CAL1402075.1"/>
    </source>
</evidence>
<dbReference type="InterPro" id="IPR012337">
    <property type="entry name" value="RNaseH-like_sf"/>
</dbReference>
<sequence>MSKADAKPRLIRWILLLKEFDIEIWDKKGAENVVVDHLSWLEALPADNFVEEINDSFPGERLLAMTLVESVAPWYSDFANYLVGKQLPKGMATHAKRKFFCDLKHYFWEDPYVFRIGVDGVMENFKLLSHYGVKHQVSVAYHPQTNCQAELTNRELKRITKKMVDQSRKNWSTKLDDAL</sequence>
<dbReference type="PANTHER" id="PTHR34072">
    <property type="entry name" value="ENZYMATIC POLYPROTEIN-RELATED"/>
    <property type="match status" value="1"/>
</dbReference>
<dbReference type="SUPFAM" id="SSF53098">
    <property type="entry name" value="Ribonuclease H-like"/>
    <property type="match status" value="1"/>
</dbReference>
<evidence type="ECO:0008006" key="3">
    <source>
        <dbReference type="Google" id="ProtNLM"/>
    </source>
</evidence>
<evidence type="ECO:0000313" key="2">
    <source>
        <dbReference type="Proteomes" id="UP001497516"/>
    </source>
</evidence>
<gene>
    <name evidence="1" type="ORF">LTRI10_LOCUS42104</name>
</gene>
<dbReference type="Gene3D" id="3.30.420.10">
    <property type="entry name" value="Ribonuclease H-like superfamily/Ribonuclease H"/>
    <property type="match status" value="1"/>
</dbReference>
<dbReference type="Proteomes" id="UP001497516">
    <property type="component" value="Chromosome 7"/>
</dbReference>
<keyword evidence="2" id="KW-1185">Reference proteome</keyword>
<organism evidence="1 2">
    <name type="scientific">Linum trigynum</name>
    <dbReference type="NCBI Taxonomy" id="586398"/>
    <lineage>
        <taxon>Eukaryota</taxon>
        <taxon>Viridiplantae</taxon>
        <taxon>Streptophyta</taxon>
        <taxon>Embryophyta</taxon>
        <taxon>Tracheophyta</taxon>
        <taxon>Spermatophyta</taxon>
        <taxon>Magnoliopsida</taxon>
        <taxon>eudicotyledons</taxon>
        <taxon>Gunneridae</taxon>
        <taxon>Pentapetalae</taxon>
        <taxon>rosids</taxon>
        <taxon>fabids</taxon>
        <taxon>Malpighiales</taxon>
        <taxon>Linaceae</taxon>
        <taxon>Linum</taxon>
    </lineage>
</organism>
<protein>
    <recommendedName>
        <fullName evidence="3">Integrase catalytic domain-containing protein</fullName>
    </recommendedName>
</protein>
<accession>A0AAV2FUR4</accession>
<name>A0AAV2FUR4_9ROSI</name>
<dbReference type="AlphaFoldDB" id="A0AAV2FUR4"/>
<dbReference type="EMBL" id="OZ034820">
    <property type="protein sequence ID" value="CAL1402075.1"/>
    <property type="molecule type" value="Genomic_DNA"/>
</dbReference>
<dbReference type="GO" id="GO:0003676">
    <property type="term" value="F:nucleic acid binding"/>
    <property type="evidence" value="ECO:0007669"/>
    <property type="project" value="InterPro"/>
</dbReference>
<dbReference type="PANTHER" id="PTHR34072:SF57">
    <property type="entry name" value="RNA-DIRECTED DNA POLYMERASE"/>
    <property type="match status" value="1"/>
</dbReference>
<proteinExistence type="predicted"/>
<reference evidence="1 2" key="1">
    <citation type="submission" date="2024-04" db="EMBL/GenBank/DDBJ databases">
        <authorList>
            <person name="Fracassetti M."/>
        </authorList>
    </citation>
    <scope>NUCLEOTIDE SEQUENCE [LARGE SCALE GENOMIC DNA]</scope>
</reference>
<dbReference type="InterPro" id="IPR036397">
    <property type="entry name" value="RNaseH_sf"/>
</dbReference>